<proteinExistence type="predicted"/>
<dbReference type="AlphaFoldDB" id="A0A562UF21"/>
<sequence length="193" mass="22216">MDNLNNLKQIWLSADTSSLPNSAEIVRMAKRFRNEKLRQKVLVIVTAIILTAMMVLVMFIYKSAMVTTKIGEVCMLITSGILIYTNVNSIGRFLRYKDFNNKEFLAFLEQTRANQIYFYQKTQVWGLIFCSVGLAFYLFETACANLMAGLILYLFTGGFLLINGFVIRPRKFKKQKEKLEKTIAQLHKVADQL</sequence>
<dbReference type="RefSeq" id="WP_144908554.1">
    <property type="nucleotide sequence ID" value="NZ_VLLI01000001.1"/>
</dbReference>
<keyword evidence="1" id="KW-0472">Membrane</keyword>
<protein>
    <submittedName>
        <fullName evidence="2">Uncharacterized protein</fullName>
    </submittedName>
</protein>
<feature type="transmembrane region" description="Helical" evidence="1">
    <location>
        <begin position="122"/>
        <end position="139"/>
    </location>
</feature>
<name>A0A562UF21_9SPHI</name>
<feature type="transmembrane region" description="Helical" evidence="1">
    <location>
        <begin position="145"/>
        <end position="166"/>
    </location>
</feature>
<dbReference type="EMBL" id="VLLI01000001">
    <property type="protein sequence ID" value="TWJ04380.1"/>
    <property type="molecule type" value="Genomic_DNA"/>
</dbReference>
<feature type="transmembrane region" description="Helical" evidence="1">
    <location>
        <begin position="67"/>
        <end position="87"/>
    </location>
</feature>
<dbReference type="Proteomes" id="UP000317010">
    <property type="component" value="Unassembled WGS sequence"/>
</dbReference>
<comment type="caution">
    <text evidence="2">The sequence shown here is derived from an EMBL/GenBank/DDBJ whole genome shotgun (WGS) entry which is preliminary data.</text>
</comment>
<evidence type="ECO:0000256" key="1">
    <source>
        <dbReference type="SAM" id="Phobius"/>
    </source>
</evidence>
<evidence type="ECO:0000313" key="3">
    <source>
        <dbReference type="Proteomes" id="UP000317010"/>
    </source>
</evidence>
<keyword evidence="1" id="KW-1133">Transmembrane helix</keyword>
<feature type="transmembrane region" description="Helical" evidence="1">
    <location>
        <begin position="41"/>
        <end position="61"/>
    </location>
</feature>
<dbReference type="OrthoDB" id="795301at2"/>
<evidence type="ECO:0000313" key="2">
    <source>
        <dbReference type="EMBL" id="TWJ04380.1"/>
    </source>
</evidence>
<reference evidence="2 3" key="1">
    <citation type="submission" date="2019-07" db="EMBL/GenBank/DDBJ databases">
        <title>Genomic Encyclopedia of Archaeal and Bacterial Type Strains, Phase II (KMG-II): from individual species to whole genera.</title>
        <authorList>
            <person name="Goeker M."/>
        </authorList>
    </citation>
    <scope>NUCLEOTIDE SEQUENCE [LARGE SCALE GENOMIC DNA]</scope>
    <source>
        <strain evidence="2 3">ATCC BAA-1854</strain>
    </source>
</reference>
<keyword evidence="1" id="KW-0812">Transmembrane</keyword>
<keyword evidence="3" id="KW-1185">Reference proteome</keyword>
<organism evidence="2 3">
    <name type="scientific">Mucilaginibacter frigoritolerans</name>
    <dbReference type="NCBI Taxonomy" id="652788"/>
    <lineage>
        <taxon>Bacteria</taxon>
        <taxon>Pseudomonadati</taxon>
        <taxon>Bacteroidota</taxon>
        <taxon>Sphingobacteriia</taxon>
        <taxon>Sphingobacteriales</taxon>
        <taxon>Sphingobacteriaceae</taxon>
        <taxon>Mucilaginibacter</taxon>
    </lineage>
</organism>
<gene>
    <name evidence="2" type="ORF">JN11_00088</name>
</gene>
<accession>A0A562UF21</accession>